<dbReference type="Pfam" id="PF13878">
    <property type="entry name" value="zf-C2H2_3"/>
    <property type="match status" value="1"/>
</dbReference>
<feature type="compositionally biased region" description="Basic and acidic residues" evidence="1">
    <location>
        <begin position="71"/>
        <end position="85"/>
    </location>
</feature>
<sequence>MPNSSTEYAITKPGMAHNPSRKRDKPLRTYGRRSISTPEPRGEPPSKRARLGADDPARDGNALAPTQSEPSPKDRASGQAHKDHQSSAQSVQGEAPKPSSILSYFKPLLPRERGVLSTDTVEGPKELAPSPLPSTANRPKRKPRLLRLRATSSPLSDAPRDPIDGQSQGDADERKRDGCDEDNGSSRKDRSGPLRDGGDNRLNQTKGGKSSDETRPSRTAKTKKAPTVQMTLNLSAQAAFAECRVCDTVWNPLYPDDVRYHSKRHATVMRAKRKQEDGL</sequence>
<feature type="compositionally biased region" description="Basic and acidic residues" evidence="1">
    <location>
        <begin position="40"/>
        <end position="58"/>
    </location>
</feature>
<dbReference type="EMBL" id="PKSG01001023">
    <property type="protein sequence ID" value="POR31594.1"/>
    <property type="molecule type" value="Genomic_DNA"/>
</dbReference>
<feature type="domain" description="N-acetyltransferase ESCO zinc-finger" evidence="2">
    <location>
        <begin position="229"/>
        <end position="266"/>
    </location>
</feature>
<organism evidence="3 4">
    <name type="scientific">Tolypocladium paradoxum</name>
    <dbReference type="NCBI Taxonomy" id="94208"/>
    <lineage>
        <taxon>Eukaryota</taxon>
        <taxon>Fungi</taxon>
        <taxon>Dikarya</taxon>
        <taxon>Ascomycota</taxon>
        <taxon>Pezizomycotina</taxon>
        <taxon>Sordariomycetes</taxon>
        <taxon>Hypocreomycetidae</taxon>
        <taxon>Hypocreales</taxon>
        <taxon>Ophiocordycipitaceae</taxon>
        <taxon>Tolypocladium</taxon>
    </lineage>
</organism>
<protein>
    <recommendedName>
        <fullName evidence="2">N-acetyltransferase ESCO zinc-finger domain-containing protein</fullName>
    </recommendedName>
</protein>
<dbReference type="AlphaFoldDB" id="A0A2S4KN24"/>
<comment type="caution">
    <text evidence="3">The sequence shown here is derived from an EMBL/GenBank/DDBJ whole genome shotgun (WGS) entry which is preliminary data.</text>
</comment>
<dbReference type="Proteomes" id="UP000237481">
    <property type="component" value="Unassembled WGS sequence"/>
</dbReference>
<evidence type="ECO:0000313" key="3">
    <source>
        <dbReference type="EMBL" id="POR31594.1"/>
    </source>
</evidence>
<keyword evidence="4" id="KW-1185">Reference proteome</keyword>
<proteinExistence type="predicted"/>
<evidence type="ECO:0000256" key="1">
    <source>
        <dbReference type="SAM" id="MobiDB-lite"/>
    </source>
</evidence>
<dbReference type="OrthoDB" id="19981at2759"/>
<evidence type="ECO:0000259" key="2">
    <source>
        <dbReference type="Pfam" id="PF13878"/>
    </source>
</evidence>
<name>A0A2S4KN24_9HYPO</name>
<reference evidence="3 4" key="1">
    <citation type="submission" date="2018-01" db="EMBL/GenBank/DDBJ databases">
        <title>Harnessing the power of phylogenomics to disentangle the directionality and signatures of interkingdom host jumping in the parasitic fungal genus Tolypocladium.</title>
        <authorList>
            <person name="Quandt C.A."/>
            <person name="Patterson W."/>
            <person name="Spatafora J.W."/>
        </authorList>
    </citation>
    <scope>NUCLEOTIDE SEQUENCE [LARGE SCALE GENOMIC DNA]</scope>
    <source>
        <strain evidence="3 4">NRBC 100945</strain>
    </source>
</reference>
<feature type="region of interest" description="Disordered" evidence="1">
    <location>
        <begin position="1"/>
        <end position="226"/>
    </location>
</feature>
<accession>A0A2S4KN24</accession>
<dbReference type="STRING" id="94208.A0A2S4KN24"/>
<evidence type="ECO:0000313" key="4">
    <source>
        <dbReference type="Proteomes" id="UP000237481"/>
    </source>
</evidence>
<feature type="compositionally biased region" description="Basic residues" evidence="1">
    <location>
        <begin position="138"/>
        <end position="147"/>
    </location>
</feature>
<dbReference type="InterPro" id="IPR028005">
    <property type="entry name" value="AcTrfase_ESCO_Znf_dom"/>
</dbReference>
<feature type="compositionally biased region" description="Basic and acidic residues" evidence="1">
    <location>
        <begin position="171"/>
        <end position="199"/>
    </location>
</feature>
<gene>
    <name evidence="3" type="ORF">TPAR_08191</name>
</gene>